<sequence>MPYPKTSPASSVRIGTDWLVLSAFVLVIVFLWQVTYISWPPVPGNNPEYPIGWWGWFDQGNYLRGARALLEGNFSPSEHYYPPLYPLIGAAFIGLFPQHAYYFVDLFATVGFFLLFVATTRRHIGFWPAAIIGFTFIAPINMIRLQWVIPWTSTVSAVLVGASFLLFDRFERARRHGFWGMRTHVAVAFLFGLMCGLQLPLRPGDIVLMAPVALAYAVLVGIDLVRGGEDGQRRKAVGAAIAGILGLVPGAAIMSGFNLLAFGDLLGGYFALSVSRGFYFADFGEKLFSLVVASHPLYVERGADWLTELPINALCLGFLPAAVLFARPLLFRLVAIAALLQIFLYFSYGDAIPPGTFRYWNIHYFKWMLPWIVALAAYFVYHALTAGSGHRRQAVAGLATGVAATLLLFSVNVDPLPRPVSSLEGGGEGPVVLHFPEGPAIDYIDFDGTPGGWNEVYFDNRATIRADGGEPLENYSEYRMLPRGGDGIRLLFIRPLDAETVSVDFGTALTREAPLAAGDVHAASAEFGLDWPFASHWR</sequence>
<dbReference type="EMBL" id="JAUSUL010000002">
    <property type="protein sequence ID" value="MDQ0316189.1"/>
    <property type="molecule type" value="Genomic_DNA"/>
</dbReference>
<reference evidence="2" key="1">
    <citation type="submission" date="2023-07" db="EMBL/GenBank/DDBJ databases">
        <title>Genomic Encyclopedia of Type Strains, Phase IV (KMG-IV): sequencing the most valuable type-strain genomes for metagenomic binning, comparative biology and taxonomic classification.</title>
        <authorList>
            <person name="Goeker M."/>
        </authorList>
    </citation>
    <scope>NUCLEOTIDE SEQUENCE</scope>
    <source>
        <strain evidence="2">DSM 21202</strain>
    </source>
</reference>
<feature type="transmembrane region" description="Helical" evidence="1">
    <location>
        <begin position="100"/>
        <end position="117"/>
    </location>
</feature>
<dbReference type="RefSeq" id="WP_306886018.1">
    <property type="nucleotide sequence ID" value="NZ_JAUSUL010000002.1"/>
</dbReference>
<evidence type="ECO:0000256" key="1">
    <source>
        <dbReference type="SAM" id="Phobius"/>
    </source>
</evidence>
<feature type="transmembrane region" description="Helical" evidence="1">
    <location>
        <begin position="368"/>
        <end position="387"/>
    </location>
</feature>
<feature type="transmembrane region" description="Helical" evidence="1">
    <location>
        <begin position="305"/>
        <end position="325"/>
    </location>
</feature>
<feature type="transmembrane region" description="Helical" evidence="1">
    <location>
        <begin position="237"/>
        <end position="262"/>
    </location>
</feature>
<evidence type="ECO:0000313" key="2">
    <source>
        <dbReference type="EMBL" id="MDQ0316189.1"/>
    </source>
</evidence>
<keyword evidence="1" id="KW-0472">Membrane</keyword>
<organism evidence="2 3">
    <name type="scientific">Amorphus orientalis</name>
    <dbReference type="NCBI Taxonomy" id="649198"/>
    <lineage>
        <taxon>Bacteria</taxon>
        <taxon>Pseudomonadati</taxon>
        <taxon>Pseudomonadota</taxon>
        <taxon>Alphaproteobacteria</taxon>
        <taxon>Hyphomicrobiales</taxon>
        <taxon>Amorphaceae</taxon>
        <taxon>Amorphus</taxon>
    </lineage>
</organism>
<proteinExistence type="predicted"/>
<feature type="transmembrane region" description="Helical" evidence="1">
    <location>
        <begin position="330"/>
        <end position="348"/>
    </location>
</feature>
<accession>A0AAE3VQ14</accession>
<keyword evidence="1" id="KW-0812">Transmembrane</keyword>
<gene>
    <name evidence="2" type="ORF">J2S73_002646</name>
</gene>
<protein>
    <submittedName>
        <fullName evidence="2">Uncharacterized protein</fullName>
    </submittedName>
</protein>
<feature type="transmembrane region" description="Helical" evidence="1">
    <location>
        <begin position="206"/>
        <end position="225"/>
    </location>
</feature>
<name>A0AAE3VQ14_9HYPH</name>
<feature type="transmembrane region" description="Helical" evidence="1">
    <location>
        <begin position="148"/>
        <end position="167"/>
    </location>
</feature>
<dbReference type="AlphaFoldDB" id="A0AAE3VQ14"/>
<keyword evidence="3" id="KW-1185">Reference proteome</keyword>
<feature type="transmembrane region" description="Helical" evidence="1">
    <location>
        <begin position="18"/>
        <end position="39"/>
    </location>
</feature>
<dbReference type="Proteomes" id="UP001229244">
    <property type="component" value="Unassembled WGS sequence"/>
</dbReference>
<evidence type="ECO:0000313" key="3">
    <source>
        <dbReference type="Proteomes" id="UP001229244"/>
    </source>
</evidence>
<feature type="transmembrane region" description="Helical" evidence="1">
    <location>
        <begin position="124"/>
        <end position="142"/>
    </location>
</feature>
<feature type="transmembrane region" description="Helical" evidence="1">
    <location>
        <begin position="179"/>
        <end position="200"/>
    </location>
</feature>
<keyword evidence="1" id="KW-1133">Transmembrane helix</keyword>
<feature type="transmembrane region" description="Helical" evidence="1">
    <location>
        <begin position="394"/>
        <end position="413"/>
    </location>
</feature>
<comment type="caution">
    <text evidence="2">The sequence shown here is derived from an EMBL/GenBank/DDBJ whole genome shotgun (WGS) entry which is preliminary data.</text>
</comment>